<reference evidence="2 3" key="1">
    <citation type="submission" date="2019-05" db="EMBL/GenBank/DDBJ databases">
        <title>Another draft genome of Portunus trituberculatus and its Hox gene families provides insights of decapod evolution.</title>
        <authorList>
            <person name="Jeong J.-H."/>
            <person name="Song I."/>
            <person name="Kim S."/>
            <person name="Choi T."/>
            <person name="Kim D."/>
            <person name="Ryu S."/>
            <person name="Kim W."/>
        </authorList>
    </citation>
    <scope>NUCLEOTIDE SEQUENCE [LARGE SCALE GENOMIC DNA]</scope>
    <source>
        <tissue evidence="2">Muscle</tissue>
    </source>
</reference>
<evidence type="ECO:0000313" key="2">
    <source>
        <dbReference type="EMBL" id="MPC24574.1"/>
    </source>
</evidence>
<name>A0A5B7DUC1_PORTR</name>
<proteinExistence type="predicted"/>
<evidence type="ECO:0000256" key="1">
    <source>
        <dbReference type="SAM" id="MobiDB-lite"/>
    </source>
</evidence>
<evidence type="ECO:0000313" key="3">
    <source>
        <dbReference type="Proteomes" id="UP000324222"/>
    </source>
</evidence>
<organism evidence="2 3">
    <name type="scientific">Portunus trituberculatus</name>
    <name type="common">Swimming crab</name>
    <name type="synonym">Neptunus trituberculatus</name>
    <dbReference type="NCBI Taxonomy" id="210409"/>
    <lineage>
        <taxon>Eukaryota</taxon>
        <taxon>Metazoa</taxon>
        <taxon>Ecdysozoa</taxon>
        <taxon>Arthropoda</taxon>
        <taxon>Crustacea</taxon>
        <taxon>Multicrustacea</taxon>
        <taxon>Malacostraca</taxon>
        <taxon>Eumalacostraca</taxon>
        <taxon>Eucarida</taxon>
        <taxon>Decapoda</taxon>
        <taxon>Pleocyemata</taxon>
        <taxon>Brachyura</taxon>
        <taxon>Eubrachyura</taxon>
        <taxon>Portunoidea</taxon>
        <taxon>Portunidae</taxon>
        <taxon>Portuninae</taxon>
        <taxon>Portunus</taxon>
    </lineage>
</organism>
<feature type="compositionally biased region" description="Pro residues" evidence="1">
    <location>
        <begin position="136"/>
        <end position="153"/>
    </location>
</feature>
<feature type="region of interest" description="Disordered" evidence="1">
    <location>
        <begin position="136"/>
        <end position="163"/>
    </location>
</feature>
<dbReference type="EMBL" id="VSRR010001346">
    <property type="protein sequence ID" value="MPC24574.1"/>
    <property type="molecule type" value="Genomic_DNA"/>
</dbReference>
<dbReference type="Proteomes" id="UP000324222">
    <property type="component" value="Unassembled WGS sequence"/>
</dbReference>
<keyword evidence="3" id="KW-1185">Reference proteome</keyword>
<accession>A0A5B7DUC1</accession>
<comment type="caution">
    <text evidence="2">The sequence shown here is derived from an EMBL/GenBank/DDBJ whole genome shotgun (WGS) entry which is preliminary data.</text>
</comment>
<sequence>MNNSLPWLTCRKTDILAVHREGREGVLLRDGLSTLLLRRGFVHTEQGKYTPASHKPWECSHRIRSFGTDATHTAHTDSKIAGQEIFLVIASTGHASWDSRLCTSFSRGIPFFDRNDLTSRVSLTHSLSFTVTLITPLPPPPLPPPPPPTPPPRQELSSQPASTTGNVLPSIAPGVNRSIATKVSLTFVRRVRRLRAFLLGHLRLCGFLYLPCFWRVSSCLSAIVRSGGTFVVKLLVPPEPLLVAHDPP</sequence>
<gene>
    <name evidence="2" type="ORF">E2C01_017661</name>
</gene>
<dbReference type="AlphaFoldDB" id="A0A5B7DUC1"/>
<protein>
    <submittedName>
        <fullName evidence="2">Uncharacterized protein</fullName>
    </submittedName>
</protein>